<dbReference type="CDD" id="cd11444">
    <property type="entry name" value="bHLH_AtIBH1_like"/>
    <property type="match status" value="1"/>
</dbReference>
<dbReference type="InterPro" id="IPR044549">
    <property type="entry name" value="bHLH_AtIBH1-like"/>
</dbReference>
<reference evidence="5" key="1">
    <citation type="submission" date="2023-10" db="EMBL/GenBank/DDBJ databases">
        <title>Chromosome-level genome of the transformable northern wattle, Acacia crassicarpa.</title>
        <authorList>
            <person name="Massaro I."/>
            <person name="Sinha N.R."/>
            <person name="Poethig S."/>
            <person name="Leichty A.R."/>
        </authorList>
    </citation>
    <scope>NUCLEOTIDE SEQUENCE</scope>
    <source>
        <strain evidence="5">Acra3RX</strain>
        <tissue evidence="5">Leaf</tissue>
    </source>
</reference>
<comment type="subcellular location">
    <subcellularLocation>
        <location evidence="1">Nucleus</location>
    </subcellularLocation>
</comment>
<keyword evidence="4" id="KW-0539">Nucleus</keyword>
<comment type="caution">
    <text evidence="5">The sequence shown here is derived from an EMBL/GenBank/DDBJ whole genome shotgun (WGS) entry which is preliminary data.</text>
</comment>
<evidence type="ECO:0000313" key="5">
    <source>
        <dbReference type="EMBL" id="KAK4282579.1"/>
    </source>
</evidence>
<evidence type="ECO:0008006" key="7">
    <source>
        <dbReference type="Google" id="ProtNLM"/>
    </source>
</evidence>
<dbReference type="AlphaFoldDB" id="A0AAE1N3U8"/>
<dbReference type="Proteomes" id="UP001293593">
    <property type="component" value="Unassembled WGS sequence"/>
</dbReference>
<evidence type="ECO:0000256" key="3">
    <source>
        <dbReference type="ARBA" id="ARBA00023163"/>
    </source>
</evidence>
<evidence type="ECO:0000313" key="6">
    <source>
        <dbReference type="Proteomes" id="UP001293593"/>
    </source>
</evidence>
<dbReference type="GO" id="GO:0005634">
    <property type="term" value="C:nucleus"/>
    <property type="evidence" value="ECO:0007669"/>
    <property type="project" value="UniProtKB-SubCell"/>
</dbReference>
<evidence type="ECO:0000256" key="4">
    <source>
        <dbReference type="ARBA" id="ARBA00023242"/>
    </source>
</evidence>
<proteinExistence type="predicted"/>
<keyword evidence="2" id="KW-0805">Transcription regulation</keyword>
<evidence type="ECO:0000256" key="1">
    <source>
        <dbReference type="ARBA" id="ARBA00004123"/>
    </source>
</evidence>
<dbReference type="EMBL" id="JAWXYG010000002">
    <property type="protein sequence ID" value="KAK4282579.1"/>
    <property type="molecule type" value="Genomic_DNA"/>
</dbReference>
<dbReference type="GO" id="GO:0006355">
    <property type="term" value="P:regulation of DNA-templated transcription"/>
    <property type="evidence" value="ECO:0007669"/>
    <property type="project" value="InterPro"/>
</dbReference>
<accession>A0AAE1N3U8</accession>
<protein>
    <recommendedName>
        <fullName evidence="7">Transcription factor UPBEAT1</fullName>
    </recommendedName>
</protein>
<name>A0AAE1N3U8_9FABA</name>
<dbReference type="InterPro" id="IPR044660">
    <property type="entry name" value="IBH1-like"/>
</dbReference>
<sequence>MGVSSQPSLVPLSFEDSNKGPEVETMKAMMMMNKKSVKSRRRQGRIVMKRRARLMESSRRRAKKIERRVTKLKWLIPDGELVGLDGLFRKTAHYILTLQLRVRVMQIMVKMRRTPKITS</sequence>
<evidence type="ECO:0000256" key="2">
    <source>
        <dbReference type="ARBA" id="ARBA00023015"/>
    </source>
</evidence>
<dbReference type="PANTHER" id="PTHR33124">
    <property type="entry name" value="TRANSCRIPTION FACTOR IBH1-LIKE 1"/>
    <property type="match status" value="1"/>
</dbReference>
<gene>
    <name evidence="5" type="ORF">QN277_013940</name>
</gene>
<organism evidence="5 6">
    <name type="scientific">Acacia crassicarpa</name>
    <name type="common">northern wattle</name>
    <dbReference type="NCBI Taxonomy" id="499986"/>
    <lineage>
        <taxon>Eukaryota</taxon>
        <taxon>Viridiplantae</taxon>
        <taxon>Streptophyta</taxon>
        <taxon>Embryophyta</taxon>
        <taxon>Tracheophyta</taxon>
        <taxon>Spermatophyta</taxon>
        <taxon>Magnoliopsida</taxon>
        <taxon>eudicotyledons</taxon>
        <taxon>Gunneridae</taxon>
        <taxon>Pentapetalae</taxon>
        <taxon>rosids</taxon>
        <taxon>fabids</taxon>
        <taxon>Fabales</taxon>
        <taxon>Fabaceae</taxon>
        <taxon>Caesalpinioideae</taxon>
        <taxon>mimosoid clade</taxon>
        <taxon>Acacieae</taxon>
        <taxon>Acacia</taxon>
    </lineage>
</organism>
<keyword evidence="6" id="KW-1185">Reference proteome</keyword>
<keyword evidence="3" id="KW-0804">Transcription</keyword>
<dbReference type="PANTHER" id="PTHR33124:SF39">
    <property type="entry name" value="TRANSCRIPTION FACTOR UPBEAT1"/>
    <property type="match status" value="1"/>
</dbReference>